<organism evidence="1 2">
    <name type="scientific">Diaporthe australafricana</name>
    <dbReference type="NCBI Taxonomy" id="127596"/>
    <lineage>
        <taxon>Eukaryota</taxon>
        <taxon>Fungi</taxon>
        <taxon>Dikarya</taxon>
        <taxon>Ascomycota</taxon>
        <taxon>Pezizomycotina</taxon>
        <taxon>Sordariomycetes</taxon>
        <taxon>Sordariomycetidae</taxon>
        <taxon>Diaporthales</taxon>
        <taxon>Diaporthaceae</taxon>
        <taxon>Diaporthe</taxon>
    </lineage>
</organism>
<name>A0ABR3WIV9_9PEZI</name>
<evidence type="ECO:0008006" key="3">
    <source>
        <dbReference type="Google" id="ProtNLM"/>
    </source>
</evidence>
<evidence type="ECO:0000313" key="2">
    <source>
        <dbReference type="Proteomes" id="UP001583177"/>
    </source>
</evidence>
<accession>A0ABR3WIV9</accession>
<comment type="caution">
    <text evidence="1">The sequence shown here is derived from an EMBL/GenBank/DDBJ whole genome shotgun (WGS) entry which is preliminary data.</text>
</comment>
<dbReference type="Proteomes" id="UP001583177">
    <property type="component" value="Unassembled WGS sequence"/>
</dbReference>
<protein>
    <recommendedName>
        <fullName evidence="3">ZZ-type domain-containing protein</fullName>
    </recommendedName>
</protein>
<dbReference type="EMBL" id="JAWRVE010000076">
    <property type="protein sequence ID" value="KAL1862894.1"/>
    <property type="molecule type" value="Genomic_DNA"/>
</dbReference>
<proteinExistence type="predicted"/>
<keyword evidence="2" id="KW-1185">Reference proteome</keyword>
<reference evidence="1 2" key="1">
    <citation type="journal article" date="2024" name="IMA Fungus">
        <title>IMA Genome - F19 : A genome assembly and annotation guide to empower mycologists, including annotated draft genome sequences of Ceratocystis pirilliformis, Diaporthe australafricana, Fusarium ophioides, Paecilomyces lecythidis, and Sporothrix stenoceras.</title>
        <authorList>
            <person name="Aylward J."/>
            <person name="Wilson A.M."/>
            <person name="Visagie C.M."/>
            <person name="Spraker J."/>
            <person name="Barnes I."/>
            <person name="Buitendag C."/>
            <person name="Ceriani C."/>
            <person name="Del Mar Angel L."/>
            <person name="du Plessis D."/>
            <person name="Fuchs T."/>
            <person name="Gasser K."/>
            <person name="Kramer D."/>
            <person name="Li W."/>
            <person name="Munsamy K."/>
            <person name="Piso A."/>
            <person name="Price J.L."/>
            <person name="Sonnekus B."/>
            <person name="Thomas C."/>
            <person name="van der Nest A."/>
            <person name="van Dijk A."/>
            <person name="van Heerden A."/>
            <person name="van Vuuren N."/>
            <person name="Yilmaz N."/>
            <person name="Duong T.A."/>
            <person name="van der Merwe N.A."/>
            <person name="Wingfield M.J."/>
            <person name="Wingfield B.D."/>
        </authorList>
    </citation>
    <scope>NUCLEOTIDE SEQUENCE [LARGE SCALE GENOMIC DNA]</scope>
    <source>
        <strain evidence="1 2">CMW 18300</strain>
    </source>
</reference>
<sequence length="176" mass="19905">MNASISIWKLGDFFCLEGLCKLALDGRAQRLREISFSVRSEVKPASREQLSIIIHMVRGVYEGGTNVRNVFGPPLIAFLLDNVRSVAKTEAFENLLLDLPEFASEWAITLTNTVSSITKRDNPFFVNKCAKCNELSTGRTNRLKWFKERKVERLCEECFSIPPVEDWINGSSNKGT</sequence>
<evidence type="ECO:0000313" key="1">
    <source>
        <dbReference type="EMBL" id="KAL1862894.1"/>
    </source>
</evidence>
<gene>
    <name evidence="1" type="ORF">Daus18300_008224</name>
</gene>